<accession>A0A1E3A6G1</accession>
<dbReference type="InterPro" id="IPR027291">
    <property type="entry name" value="Glyco_hydro_38_N_sf"/>
</dbReference>
<dbReference type="InterPro" id="IPR011013">
    <property type="entry name" value="Gal_mutarotase_sf_dom"/>
</dbReference>
<dbReference type="RefSeq" id="WP_069154527.1">
    <property type="nucleotide sequence ID" value="NZ_MCGH01000003.1"/>
</dbReference>
<comment type="similarity">
    <text evidence="1">Belongs to the glycosyl hydrolase 38 family.</text>
</comment>
<dbReference type="Proteomes" id="UP000094067">
    <property type="component" value="Unassembled WGS sequence"/>
</dbReference>
<dbReference type="SUPFAM" id="SSF74650">
    <property type="entry name" value="Galactose mutarotase-like"/>
    <property type="match status" value="1"/>
</dbReference>
<organism evidence="6 7">
    <name type="scientific">Eisenbergiella tayi</name>
    <dbReference type="NCBI Taxonomy" id="1432052"/>
    <lineage>
        <taxon>Bacteria</taxon>
        <taxon>Bacillati</taxon>
        <taxon>Bacillota</taxon>
        <taxon>Clostridia</taxon>
        <taxon>Lachnospirales</taxon>
        <taxon>Lachnospiraceae</taxon>
        <taxon>Eisenbergiella</taxon>
    </lineage>
</organism>
<gene>
    <name evidence="6" type="primary">mngB_13</name>
    <name evidence="6" type="ORF">BEI61_05171</name>
</gene>
<dbReference type="AlphaFoldDB" id="A0A1E3A6G1"/>
<dbReference type="Gene3D" id="3.20.110.10">
    <property type="entry name" value="Glycoside hydrolase 38, N terminal domain"/>
    <property type="match status" value="1"/>
</dbReference>
<keyword evidence="2" id="KW-0479">Metal-binding</keyword>
<dbReference type="SUPFAM" id="SSF88713">
    <property type="entry name" value="Glycoside hydrolase/deacetylase"/>
    <property type="match status" value="1"/>
</dbReference>
<evidence type="ECO:0000313" key="7">
    <source>
        <dbReference type="Proteomes" id="UP000094067"/>
    </source>
</evidence>
<dbReference type="InterPro" id="IPR028995">
    <property type="entry name" value="Glyco_hydro_57/38_cen_sf"/>
</dbReference>
<comment type="caution">
    <text evidence="6">The sequence shown here is derived from an EMBL/GenBank/DDBJ whole genome shotgun (WGS) entry which is preliminary data.</text>
</comment>
<evidence type="ECO:0000259" key="5">
    <source>
        <dbReference type="SMART" id="SM00872"/>
    </source>
</evidence>
<dbReference type="InterPro" id="IPR000602">
    <property type="entry name" value="Glyco_hydro_38_N"/>
</dbReference>
<dbReference type="EMBL" id="MCGH01000003">
    <property type="protein sequence ID" value="ODM04364.1"/>
    <property type="molecule type" value="Genomic_DNA"/>
</dbReference>
<feature type="domain" description="Glycoside hydrolase family 38 central" evidence="5">
    <location>
        <begin position="276"/>
        <end position="351"/>
    </location>
</feature>
<dbReference type="Pfam" id="PF07748">
    <property type="entry name" value="Glyco_hydro_38C"/>
    <property type="match status" value="1"/>
</dbReference>
<dbReference type="GO" id="GO:0030246">
    <property type="term" value="F:carbohydrate binding"/>
    <property type="evidence" value="ECO:0007669"/>
    <property type="project" value="InterPro"/>
</dbReference>
<dbReference type="CDD" id="cd10789">
    <property type="entry name" value="GH38N_AMII_ER_cytosolic"/>
    <property type="match status" value="1"/>
</dbReference>
<reference evidence="6 7" key="1">
    <citation type="submission" date="2016-07" db="EMBL/GenBank/DDBJ databases">
        <title>Characterization of isolates of Eisenbergiella tayi derived from blood cultures, using whole genome sequencing.</title>
        <authorList>
            <person name="Burdz T."/>
            <person name="Wiebe D."/>
            <person name="Huynh C."/>
            <person name="Bernard K."/>
        </authorList>
    </citation>
    <scope>NUCLEOTIDE SEQUENCE [LARGE SCALE GENOMIC DNA]</scope>
    <source>
        <strain evidence="6 7">NML 110608</strain>
    </source>
</reference>
<dbReference type="SMART" id="SM00872">
    <property type="entry name" value="Alpha-mann_mid"/>
    <property type="match status" value="1"/>
</dbReference>
<dbReference type="InterPro" id="IPR011682">
    <property type="entry name" value="Glyco_hydro_38_C"/>
</dbReference>
<proteinExistence type="inferred from homology"/>
<keyword evidence="3 6" id="KW-0378">Hydrolase</keyword>
<sequence>MKDLHLICNAHIDPVWLWDMEEGISAAISTFRMAAVFCEEYDGLVFNHNEVVVYKWIEEMEPELFTRIQELVRKGKWHIMGGWYLQPDCNMPGGESFIRQMETGREYFREKFGKQPTTAINFDPFGHSRGLVQLMAKAGFDSYLFCRPGQGDCPLPADDFIWVGFDGSEIMAHRADTYGTLMGEAGKKVEEWMDAQKRKPEEKQPLAGCMLWGVGNHGGGPSRVDLEELKALKERTGEWNLIHSTPEAYFAQRREAAKAAGREEPRVERDLNSWAVGCYTSQIRVKQKHREAEGTLSAVEKMLSQAALRGLLPYPEKELKEAQEALLFSEFHDILPGSSIQSVEEASLQMLDHGLEILNYWKRRAFFALLSGEKKAEEGEYPILIYNPHPYPVEDIFSCDFQLANQNWSESYSLPVISRDGQILESQVEKEACNMNLDWRKRVSFHAVLEPSGMNRFSARITMVDKKPGNPAYLEEEHIKEACCYSNDRIRVRINPETGLLDSYEVDGEEYLREGSGALVVMKTDCDPWGMNRHSYREELGRFRLMGKEEGSRYSGTSNERHGSAGCLIPSVRIVEDGPVKRVVEAVMEYGHSQACIRYILPARGTKLRVEIRVNWAEKGAFLKWEIPAVLKEAIPFAETAYGVMEHRSDGEEKVFHRWCGFFDKNKKRALTVINQGNYGVDFMEGAMRISLLHSAVYSAHPIGDRPLLVQDRFLPYIDQGERSFAFEINGGDSEERREFVTREAVVFQEKPMAVPAFPSGEGEKGKPVILVDNPAVVLGAFRKGMANDCYLLRLYESSGKKQTAIVSLPALGLELPVAMGACEVKTLRLAADGSRLEECGIFGE</sequence>
<dbReference type="Gene3D" id="2.70.98.30">
    <property type="entry name" value="Golgi alpha-mannosidase II, domain 4"/>
    <property type="match status" value="1"/>
</dbReference>
<dbReference type="Pfam" id="PF09261">
    <property type="entry name" value="Alpha-mann_mid"/>
    <property type="match status" value="1"/>
</dbReference>
<dbReference type="PANTHER" id="PTHR46017:SF1">
    <property type="entry name" value="ALPHA-MANNOSIDASE 2C1"/>
    <property type="match status" value="1"/>
</dbReference>
<protein>
    <submittedName>
        <fullName evidence="6">Mannosylglycerate hydrolase</fullName>
        <ecNumber evidence="6">3.2.1.170</ecNumber>
    </submittedName>
</protein>
<dbReference type="GO" id="GO:0009313">
    <property type="term" value="P:oligosaccharide catabolic process"/>
    <property type="evidence" value="ECO:0007669"/>
    <property type="project" value="TreeGrafter"/>
</dbReference>
<dbReference type="GO" id="GO:0102546">
    <property type="term" value="F:mannosylglycerate hydrolase activity"/>
    <property type="evidence" value="ECO:0007669"/>
    <property type="project" value="UniProtKB-EC"/>
</dbReference>
<evidence type="ECO:0000313" key="6">
    <source>
        <dbReference type="EMBL" id="ODM04364.1"/>
    </source>
</evidence>
<dbReference type="GO" id="GO:0046872">
    <property type="term" value="F:metal ion binding"/>
    <property type="evidence" value="ECO:0007669"/>
    <property type="project" value="UniProtKB-KW"/>
</dbReference>
<name>A0A1E3A6G1_9FIRM</name>
<evidence type="ECO:0000256" key="4">
    <source>
        <dbReference type="ARBA" id="ARBA00023295"/>
    </source>
</evidence>
<dbReference type="SUPFAM" id="SSF88688">
    <property type="entry name" value="Families 57/38 glycoside transferase middle domain"/>
    <property type="match status" value="1"/>
</dbReference>
<evidence type="ECO:0000256" key="2">
    <source>
        <dbReference type="ARBA" id="ARBA00022723"/>
    </source>
</evidence>
<dbReference type="EC" id="3.2.1.170" evidence="6"/>
<dbReference type="Pfam" id="PF01074">
    <property type="entry name" value="Glyco_hydro_38N"/>
    <property type="match status" value="1"/>
</dbReference>
<keyword evidence="4 6" id="KW-0326">Glycosidase</keyword>
<dbReference type="InterPro" id="IPR011330">
    <property type="entry name" value="Glyco_hydro/deAcase_b/a-brl"/>
</dbReference>
<dbReference type="GO" id="GO:0004559">
    <property type="term" value="F:alpha-mannosidase activity"/>
    <property type="evidence" value="ECO:0007669"/>
    <property type="project" value="InterPro"/>
</dbReference>
<evidence type="ECO:0000256" key="1">
    <source>
        <dbReference type="ARBA" id="ARBA00009792"/>
    </source>
</evidence>
<dbReference type="InterPro" id="IPR037094">
    <property type="entry name" value="Glyco_hydro_38_cen_sf"/>
</dbReference>
<dbReference type="Gene3D" id="1.20.1270.50">
    <property type="entry name" value="Glycoside hydrolase family 38, central domain"/>
    <property type="match status" value="1"/>
</dbReference>
<dbReference type="InterPro" id="IPR015341">
    <property type="entry name" value="Glyco_hydro_38_cen"/>
</dbReference>
<dbReference type="GO" id="GO:0006013">
    <property type="term" value="P:mannose metabolic process"/>
    <property type="evidence" value="ECO:0007669"/>
    <property type="project" value="InterPro"/>
</dbReference>
<evidence type="ECO:0000256" key="3">
    <source>
        <dbReference type="ARBA" id="ARBA00022801"/>
    </source>
</evidence>
<dbReference type="PANTHER" id="PTHR46017">
    <property type="entry name" value="ALPHA-MANNOSIDASE 2C1"/>
    <property type="match status" value="1"/>
</dbReference>